<organism evidence="2 3">
    <name type="scientific">Austropuccinia psidii MF-1</name>
    <dbReference type="NCBI Taxonomy" id="1389203"/>
    <lineage>
        <taxon>Eukaryota</taxon>
        <taxon>Fungi</taxon>
        <taxon>Dikarya</taxon>
        <taxon>Basidiomycota</taxon>
        <taxon>Pucciniomycotina</taxon>
        <taxon>Pucciniomycetes</taxon>
        <taxon>Pucciniales</taxon>
        <taxon>Sphaerophragmiaceae</taxon>
        <taxon>Austropuccinia</taxon>
    </lineage>
</organism>
<sequence length="222" mass="24224">MQTTSQGNFAFWHLSQLTELTEYSPSLPPPSVLSGSEILSQLGSPWSRASSGNFDPHQSYYGYKAIEILDTPFSEFLIEGVPLSTIKRYFGRKKDGPFGKDFPVCEDPTSDCNSGYSSYAEGIDVLDSEEAGVINPLVYHSSSSSPTQPPSKKFHSYLIPSTPRKFQPVLSSLPSSIPPPSTSWPFLDSPINSSSNTQPRQSTSPASHQLQPVVSTSQRGEV</sequence>
<feature type="compositionally biased region" description="Polar residues" evidence="1">
    <location>
        <begin position="190"/>
        <end position="222"/>
    </location>
</feature>
<protein>
    <submittedName>
        <fullName evidence="2">Uncharacterized protein</fullName>
    </submittedName>
</protein>
<comment type="caution">
    <text evidence="2">The sequence shown here is derived from an EMBL/GenBank/DDBJ whole genome shotgun (WGS) entry which is preliminary data.</text>
</comment>
<accession>A0A9Q3PUR9</accession>
<evidence type="ECO:0000313" key="3">
    <source>
        <dbReference type="Proteomes" id="UP000765509"/>
    </source>
</evidence>
<name>A0A9Q3PUR9_9BASI</name>
<dbReference type="Proteomes" id="UP000765509">
    <property type="component" value="Unassembled WGS sequence"/>
</dbReference>
<dbReference type="AlphaFoldDB" id="A0A9Q3PUR9"/>
<keyword evidence="3" id="KW-1185">Reference proteome</keyword>
<reference evidence="2" key="1">
    <citation type="submission" date="2021-03" db="EMBL/GenBank/DDBJ databases">
        <title>Draft genome sequence of rust myrtle Austropuccinia psidii MF-1, a brazilian biotype.</title>
        <authorList>
            <person name="Quecine M.C."/>
            <person name="Pachon D.M.R."/>
            <person name="Bonatelli M.L."/>
            <person name="Correr F.H."/>
            <person name="Franceschini L.M."/>
            <person name="Leite T.F."/>
            <person name="Margarido G.R.A."/>
            <person name="Almeida C.A."/>
            <person name="Ferrarezi J.A."/>
            <person name="Labate C.A."/>
        </authorList>
    </citation>
    <scope>NUCLEOTIDE SEQUENCE</scope>
    <source>
        <strain evidence="2">MF-1</strain>
    </source>
</reference>
<dbReference type="EMBL" id="AVOT02093385">
    <property type="protein sequence ID" value="MBW0574056.1"/>
    <property type="molecule type" value="Genomic_DNA"/>
</dbReference>
<feature type="region of interest" description="Disordered" evidence="1">
    <location>
        <begin position="170"/>
        <end position="222"/>
    </location>
</feature>
<proteinExistence type="predicted"/>
<evidence type="ECO:0000313" key="2">
    <source>
        <dbReference type="EMBL" id="MBW0574056.1"/>
    </source>
</evidence>
<gene>
    <name evidence="2" type="ORF">O181_113771</name>
</gene>
<evidence type="ECO:0000256" key="1">
    <source>
        <dbReference type="SAM" id="MobiDB-lite"/>
    </source>
</evidence>